<gene>
    <name evidence="4" type="ORF">TKK_006364</name>
</gene>
<name>A0ABD2X5X1_9HYME</name>
<dbReference type="PANTHER" id="PTHR24126:SF14">
    <property type="entry name" value="ANK_REP_REGION DOMAIN-CONTAINING PROTEIN"/>
    <property type="match status" value="1"/>
</dbReference>
<proteinExistence type="predicted"/>
<dbReference type="Pfam" id="PF12796">
    <property type="entry name" value="Ank_2"/>
    <property type="match status" value="1"/>
</dbReference>
<dbReference type="PROSITE" id="PS50088">
    <property type="entry name" value="ANK_REPEAT"/>
    <property type="match status" value="3"/>
</dbReference>
<dbReference type="Proteomes" id="UP001627154">
    <property type="component" value="Unassembled WGS sequence"/>
</dbReference>
<dbReference type="InterPro" id="IPR002110">
    <property type="entry name" value="Ankyrin_rpt"/>
</dbReference>
<dbReference type="AlphaFoldDB" id="A0ABD2X5X1"/>
<sequence length="372" mass="42300">MESVLDTISNLKNIKSVKIRCKEFANVWGTVNFSSLSSLEQDLMTKCLENVMRDQSLFPSITYFLVYVLENKNLEGMVFLHEKMSLKIHEVRFVNGKSLLRYLVEPKSCVNYHGDVDRESKPLIDYFLKTAAENYCDSQGYSYFHAACFAGDIDTVQRFIKIGVDVNLDTFAYSPVHIAAKYRRVEVLRVLLEHDADPNKRDNEQSTPLHAIARLRVCDCVELCADNCSNSDQRRPVDAMVELLVAKGAKIEARNRDGLTPLESAVMSFDFELTKSLLSLGASMDSLNDNMMLDVNYTPYELGYYPVALHVVETIRLLVSNGFEMQLWTRYKLINFWMTVRGNDFNSLIPGIEVSVSVIRAYFGMCSSSPSK</sequence>
<dbReference type="InterPro" id="IPR036770">
    <property type="entry name" value="Ankyrin_rpt-contain_sf"/>
</dbReference>
<keyword evidence="2 3" id="KW-0040">ANK repeat</keyword>
<dbReference type="SMART" id="SM00248">
    <property type="entry name" value="ANK"/>
    <property type="match status" value="4"/>
</dbReference>
<keyword evidence="5" id="KW-1185">Reference proteome</keyword>
<dbReference type="PANTHER" id="PTHR24126">
    <property type="entry name" value="ANKYRIN REPEAT, PH AND SEC7 DOMAIN CONTAINING PROTEIN SECG-RELATED"/>
    <property type="match status" value="1"/>
</dbReference>
<comment type="caution">
    <text evidence="4">The sequence shown here is derived from an EMBL/GenBank/DDBJ whole genome shotgun (WGS) entry which is preliminary data.</text>
</comment>
<evidence type="ECO:0000313" key="5">
    <source>
        <dbReference type="Proteomes" id="UP001627154"/>
    </source>
</evidence>
<feature type="repeat" description="ANK" evidence="3">
    <location>
        <begin position="257"/>
        <end position="289"/>
    </location>
</feature>
<evidence type="ECO:0000313" key="4">
    <source>
        <dbReference type="EMBL" id="KAL3400515.1"/>
    </source>
</evidence>
<dbReference type="PROSITE" id="PS50297">
    <property type="entry name" value="ANK_REP_REGION"/>
    <property type="match status" value="3"/>
</dbReference>
<feature type="repeat" description="ANK" evidence="3">
    <location>
        <begin position="139"/>
        <end position="171"/>
    </location>
</feature>
<feature type="repeat" description="ANK" evidence="3">
    <location>
        <begin position="171"/>
        <end position="203"/>
    </location>
</feature>
<keyword evidence="1" id="KW-0677">Repeat</keyword>
<dbReference type="Gene3D" id="1.25.40.20">
    <property type="entry name" value="Ankyrin repeat-containing domain"/>
    <property type="match status" value="1"/>
</dbReference>
<organism evidence="4 5">
    <name type="scientific">Trichogramma kaykai</name>
    <dbReference type="NCBI Taxonomy" id="54128"/>
    <lineage>
        <taxon>Eukaryota</taxon>
        <taxon>Metazoa</taxon>
        <taxon>Ecdysozoa</taxon>
        <taxon>Arthropoda</taxon>
        <taxon>Hexapoda</taxon>
        <taxon>Insecta</taxon>
        <taxon>Pterygota</taxon>
        <taxon>Neoptera</taxon>
        <taxon>Endopterygota</taxon>
        <taxon>Hymenoptera</taxon>
        <taxon>Apocrita</taxon>
        <taxon>Proctotrupomorpha</taxon>
        <taxon>Chalcidoidea</taxon>
        <taxon>Trichogrammatidae</taxon>
        <taxon>Trichogramma</taxon>
    </lineage>
</organism>
<protein>
    <submittedName>
        <fullName evidence="4">Uncharacterized protein</fullName>
    </submittedName>
</protein>
<dbReference type="SUPFAM" id="SSF48403">
    <property type="entry name" value="Ankyrin repeat"/>
    <property type="match status" value="1"/>
</dbReference>
<reference evidence="4 5" key="1">
    <citation type="journal article" date="2024" name="bioRxiv">
        <title>A reference genome for Trichogramma kaykai: A tiny desert-dwelling parasitoid wasp with competing sex-ratio distorters.</title>
        <authorList>
            <person name="Culotta J."/>
            <person name="Lindsey A.R."/>
        </authorList>
    </citation>
    <scope>NUCLEOTIDE SEQUENCE [LARGE SCALE GENOMIC DNA]</scope>
    <source>
        <strain evidence="4 5">KSX58</strain>
    </source>
</reference>
<evidence type="ECO:0000256" key="3">
    <source>
        <dbReference type="PROSITE-ProRule" id="PRU00023"/>
    </source>
</evidence>
<dbReference type="EMBL" id="JBJJXI010000051">
    <property type="protein sequence ID" value="KAL3400515.1"/>
    <property type="molecule type" value="Genomic_DNA"/>
</dbReference>
<evidence type="ECO:0000256" key="1">
    <source>
        <dbReference type="ARBA" id="ARBA00022737"/>
    </source>
</evidence>
<evidence type="ECO:0000256" key="2">
    <source>
        <dbReference type="ARBA" id="ARBA00023043"/>
    </source>
</evidence>
<accession>A0ABD2X5X1</accession>